<dbReference type="EMBL" id="JASCZI010121203">
    <property type="protein sequence ID" value="MED6160504.1"/>
    <property type="molecule type" value="Genomic_DNA"/>
</dbReference>
<proteinExistence type="predicted"/>
<protein>
    <recommendedName>
        <fullName evidence="3">DUF4283 domain-containing protein</fullName>
    </recommendedName>
</protein>
<dbReference type="Proteomes" id="UP001341840">
    <property type="component" value="Unassembled WGS sequence"/>
</dbReference>
<keyword evidence="2" id="KW-1185">Reference proteome</keyword>
<accession>A0ABU6UHI1</accession>
<evidence type="ECO:0000313" key="2">
    <source>
        <dbReference type="Proteomes" id="UP001341840"/>
    </source>
</evidence>
<organism evidence="1 2">
    <name type="scientific">Stylosanthes scabra</name>
    <dbReference type="NCBI Taxonomy" id="79078"/>
    <lineage>
        <taxon>Eukaryota</taxon>
        <taxon>Viridiplantae</taxon>
        <taxon>Streptophyta</taxon>
        <taxon>Embryophyta</taxon>
        <taxon>Tracheophyta</taxon>
        <taxon>Spermatophyta</taxon>
        <taxon>Magnoliopsida</taxon>
        <taxon>eudicotyledons</taxon>
        <taxon>Gunneridae</taxon>
        <taxon>Pentapetalae</taxon>
        <taxon>rosids</taxon>
        <taxon>fabids</taxon>
        <taxon>Fabales</taxon>
        <taxon>Fabaceae</taxon>
        <taxon>Papilionoideae</taxon>
        <taxon>50 kb inversion clade</taxon>
        <taxon>dalbergioids sensu lato</taxon>
        <taxon>Dalbergieae</taxon>
        <taxon>Pterocarpus clade</taxon>
        <taxon>Stylosanthes</taxon>
    </lineage>
</organism>
<comment type="caution">
    <text evidence="1">The sequence shown here is derived from an EMBL/GenBank/DDBJ whole genome shotgun (WGS) entry which is preliminary data.</text>
</comment>
<name>A0ABU6UHI1_9FABA</name>
<sequence>MKLMIPVCYRYSASSFNPKPAVNILLEEYDTWCKPWKCSLIVKLLGKTVGFRTMEAWIKRVWDREGDVLILNITGDFFLSVSRMNLITDMPYLTIDEAPKTNNLCEGPRFLELE</sequence>
<reference evidence="1 2" key="1">
    <citation type="journal article" date="2023" name="Plants (Basel)">
        <title>Bridging the Gap: Combining Genomics and Transcriptomics Approaches to Understand Stylosanthes scabra, an Orphan Legume from the Brazilian Caatinga.</title>
        <authorList>
            <person name="Ferreira-Neto J.R.C."/>
            <person name="da Silva M.D."/>
            <person name="Binneck E."/>
            <person name="de Melo N.F."/>
            <person name="da Silva R.H."/>
            <person name="de Melo A.L.T.M."/>
            <person name="Pandolfi V."/>
            <person name="Bustamante F.O."/>
            <person name="Brasileiro-Vidal A.C."/>
            <person name="Benko-Iseppon A.M."/>
        </authorList>
    </citation>
    <scope>NUCLEOTIDE SEQUENCE [LARGE SCALE GENOMIC DNA]</scope>
    <source>
        <tissue evidence="1">Leaves</tissue>
    </source>
</reference>
<gene>
    <name evidence="1" type="ORF">PIB30_052048</name>
</gene>
<evidence type="ECO:0008006" key="3">
    <source>
        <dbReference type="Google" id="ProtNLM"/>
    </source>
</evidence>
<evidence type="ECO:0000313" key="1">
    <source>
        <dbReference type="EMBL" id="MED6160504.1"/>
    </source>
</evidence>